<dbReference type="Pfam" id="PF00109">
    <property type="entry name" value="ketoacyl-synt"/>
    <property type="match status" value="1"/>
</dbReference>
<dbReference type="InterPro" id="IPR036291">
    <property type="entry name" value="NAD(P)-bd_dom_sf"/>
</dbReference>
<dbReference type="InterPro" id="IPR011032">
    <property type="entry name" value="GroES-like_sf"/>
</dbReference>
<feature type="domain" description="PKS/mFAS DH" evidence="12">
    <location>
        <begin position="671"/>
        <end position="951"/>
    </location>
</feature>
<dbReference type="InterPro" id="IPR020806">
    <property type="entry name" value="PKS_PP-bd"/>
</dbReference>
<accession>A0ABZ2WZP4</accession>
<feature type="domain" description="Ketosynthase family 3 (KS3)" evidence="11">
    <location>
        <begin position="58"/>
        <end position="478"/>
    </location>
</feature>
<dbReference type="Pfam" id="PF21089">
    <property type="entry name" value="PKS_DH_N"/>
    <property type="match status" value="1"/>
</dbReference>
<dbReference type="PROSITE" id="PS52019">
    <property type="entry name" value="PKS_MFAS_DH"/>
    <property type="match status" value="1"/>
</dbReference>
<gene>
    <name evidence="13" type="ORF">QYS62_006828</name>
</gene>
<keyword evidence="1" id="KW-0596">Phosphopantetheine</keyword>
<dbReference type="InterPro" id="IPR006162">
    <property type="entry name" value="Ppantetheine_attach_site"/>
</dbReference>
<protein>
    <recommendedName>
        <fullName evidence="15">Polyketide synthase</fullName>
    </recommendedName>
</protein>
<feature type="active site" description="Proton donor; for dehydratase activity" evidence="8">
    <location>
        <position position="872"/>
    </location>
</feature>
<evidence type="ECO:0000256" key="8">
    <source>
        <dbReference type="PROSITE-ProRule" id="PRU01363"/>
    </source>
</evidence>
<dbReference type="SUPFAM" id="SSF53901">
    <property type="entry name" value="Thiolase-like"/>
    <property type="match status" value="1"/>
</dbReference>
<dbReference type="SUPFAM" id="SSF53335">
    <property type="entry name" value="S-adenosyl-L-methionine-dependent methyltransferases"/>
    <property type="match status" value="1"/>
</dbReference>
<dbReference type="InterPro" id="IPR016039">
    <property type="entry name" value="Thiolase-like"/>
</dbReference>
<evidence type="ECO:0000256" key="6">
    <source>
        <dbReference type="ARBA" id="ARBA00023268"/>
    </source>
</evidence>
<feature type="region of interest" description="C-terminal hotdog fold" evidence="8">
    <location>
        <begin position="811"/>
        <end position="951"/>
    </location>
</feature>
<sequence>MSSECPECQPSNGTQVHRFPGPVGTTTNGSLPTHDKPMTNGHSAQTPLQNGKFDKSTGTDVAICGIGLRLPGGIRNCDDYWNLLYNGLDARSLVPSNRYNVDGFDDSLGGKDTIKLKHGYFLDEDLSALDTSFFTLSKGELEKVDPQQRLLLEVTRECLEDAGEVNYRGKTIGCYAGTFGDDWLLMSAKDPLHGGVHAVTGYCDLMLANRISYEYDFRGPSLVIKTGCSASAVALHEACRAIQRGDASSAVIAGASMITTPALTTTMSQGVLSPDASCKTFDVAVDGYARAEAITAIYVKPLADALRDGNPVRAVIKATSTNADGRSVSLVTPNGIAQEALMRKAYCDAGLDPKDTAFVECHGTGTPTGDPLEATAVGKVFGGEKGIYITSVKPNVGHSEGSAGLSSVIKCVLALEHKTIPPNIKFNKPNPNNELLKPANTTQIHKAELSQPLCTAVQIALFNRFSSLNLIPAAIVGHSSGEIAGAYAAGYISMEEAITIAYYRGYVTTKRTLNGSMAAIGMGAQEVSDFLCDGVVVACENSQSSTTISGHADKVAQVVEAIKQKQPDMFTRLLKVNMAYHSAGPLRQICSTVSRPYRYVAAQSREKDSFVTYLGAIGKLYQEGVSLNLSPLFPDGKATSGLPTYPWDHNGSYWAESRISKAWRFRHYPHHSLLGSRNSEGTETEPQWRNILSIENEPWLSHHKLHDDIVFPFAGYIAIAGEAVRQLTHSRRGAGYRLRHVVAHTALLLPPNSIELMTSMHSHKLNDNEDSEWYEFSVSSFNGSTWIKHCAGQVSILETTRDSDWEAEVLPRRVDCSRIYDSLARIGFVYGPEFRGLSSATSSTCEELAYARIVNRDQQSCAPFTLHPATIDAGLQLLLVAQAKGLGRNLVQLVVPITIEELEISSCGDIIDAKAWKRYGDVPCVEFASNGKVAFYASGVQFRPLGDDRTSEARDIHAAARLQWLPHFDFLDASRLFTPPASNRTESRLQEELCLLCILETAEKVRYLQPCQPHFARYRDWLNQQIGFAAAGHYKLVEDCQQFVTWPRSYRLEKIEELTTALLEMPQKAFTIGLRRLFDNIEKIFTGEATTIETLLKDNVLAGIYDAMTFDYSNFLRILTHTRPTMRILEVGAGTGGTTETIFRSIIDAQGAPTYSVYTFTDISAGFFPAAKERFAHSSNMEFKVLDVSQDPLEQGFEEGQYDLVIAANVLHATPSLQQTLSNIRTLLKSDGMLVMTELCSLSRSSNYIFGTFSGWWLGEMDNRPDQPYVPVSQWDAELKATRFSGVDGVAYDDDEPYRHFAVVVAKKEPPSIISPSSVTLLTEIPDGQAASNLTSTLEQEGWTVTKWCIDDSIPPDQDIISCLDLENSFFEDIPEDKFAAFQRFSGSIGSNKVLWLTSPIQMECSNPGSSQALGVARTLRSELELNFYTLEIDINENQFGSLVSGVFKKIVQEEDKDKLGPDKEYIINNGVVCVGRYLPFSLTDEVSAKSTSIPKEFMTKLDMDKPGMLETMNWRILPLPASLVEDQVEIQVHSTGLNFRDVVYAMGLLSSQSEDLSLGMEVSGIVSRLGTAVKDLSIGDRVICFTPEGGFSTYVIVKDHYVHKIPESMDFEEAATIQGCFATVVYALLDVGRIRQGTSVLIHSACGGVGLAAIQVVQMMGGEIYATVGSDKKKEYLVENFNIPREHIFNSRNTSFLDGVMRHTGGKGVDLVLNSLTGELLHASWKCVAKFGSLLELGKRDLAGFGQLDLSRFLDNRSYCGIDMMYMVKEQPLIVQEQGKLRALKPITAFDASNVKQSFRYLQAGSHIGKVILNMPENISSLEARSLAQPIEFDPFASYLLVGGFGGLGRALAVWLAERGARSLVFLTRSDIVDNAVSTELESMGCTVTAVKGSVNERGAVKEAITKAPSQIRGVFHLAMVQRDSPLLDMKWEDWKDANEPKVQGTKNLHQAFLDEPLDYFWLASSTVTVVDQPGQGNYKAGCTFVESFCQYRHSLGLPASVLSICPIKDVGFVAENPAALRSIKLQGLYSLGETRFLESVEASLLNSTPHKNEAVRSLKDLSSGAWSAWKNDGHIIMGLRSELHLDDPNNPTNWRRDRRMGAYHNRANDVSDTRAESNVLKIFLQNVTDGDGAHVLSQQESINFLAEEIGKKINDFLLKPDAAIDTNLRLSEMGLDSLTAIELRRWFRQVFDLQISVLEMMGAVSLGQLGETVAWRTQEKLASR</sequence>
<dbReference type="InterPro" id="IPR050091">
    <property type="entry name" value="PKS_NRPS_Biosynth_Enz"/>
</dbReference>
<dbReference type="PROSITE" id="PS00012">
    <property type="entry name" value="PHOSPHOPANTETHEINE"/>
    <property type="match status" value="1"/>
</dbReference>
<feature type="domain" description="Carrier" evidence="10">
    <location>
        <begin position="2142"/>
        <end position="2219"/>
    </location>
</feature>
<evidence type="ECO:0000259" key="12">
    <source>
        <dbReference type="PROSITE" id="PS52019"/>
    </source>
</evidence>
<dbReference type="InterPro" id="IPR013968">
    <property type="entry name" value="PKS_KR"/>
</dbReference>
<dbReference type="PANTHER" id="PTHR43775:SF37">
    <property type="entry name" value="SI:DKEY-61P9.11"/>
    <property type="match status" value="1"/>
</dbReference>
<dbReference type="InterPro" id="IPR057326">
    <property type="entry name" value="KR_dom"/>
</dbReference>
<dbReference type="InterPro" id="IPR036736">
    <property type="entry name" value="ACP-like_sf"/>
</dbReference>
<dbReference type="InterPro" id="IPR018201">
    <property type="entry name" value="Ketoacyl_synth_AS"/>
</dbReference>
<dbReference type="InterPro" id="IPR049551">
    <property type="entry name" value="PKS_DH_C"/>
</dbReference>
<dbReference type="Gene3D" id="1.10.1200.10">
    <property type="entry name" value="ACP-like"/>
    <property type="match status" value="1"/>
</dbReference>
<dbReference type="InterPro" id="IPR049900">
    <property type="entry name" value="PKS_mFAS_DH"/>
</dbReference>
<feature type="region of interest" description="N-terminal hotdog fold" evidence="8">
    <location>
        <begin position="671"/>
        <end position="801"/>
    </location>
</feature>
<dbReference type="InterPro" id="IPR013217">
    <property type="entry name" value="Methyltransf_12"/>
</dbReference>
<dbReference type="Pfam" id="PF00550">
    <property type="entry name" value="PP-binding"/>
    <property type="match status" value="1"/>
</dbReference>
<name>A0ABZ2WZP4_9HYPO</name>
<dbReference type="SMART" id="SM00822">
    <property type="entry name" value="PKS_KR"/>
    <property type="match status" value="1"/>
</dbReference>
<dbReference type="InterPro" id="IPR020843">
    <property type="entry name" value="ER"/>
</dbReference>
<proteinExistence type="predicted"/>
<dbReference type="InterPro" id="IPR013149">
    <property type="entry name" value="ADH-like_C"/>
</dbReference>
<feature type="active site" description="Proton acceptor; for dehydratase activity" evidence="8">
    <location>
        <position position="703"/>
    </location>
</feature>
<dbReference type="SUPFAM" id="SSF52151">
    <property type="entry name" value="FabD/lysophospholipase-like"/>
    <property type="match status" value="1"/>
</dbReference>
<dbReference type="PROSITE" id="PS52004">
    <property type="entry name" value="KS3_2"/>
    <property type="match status" value="1"/>
</dbReference>
<dbReference type="InterPro" id="IPR009081">
    <property type="entry name" value="PP-bd_ACP"/>
</dbReference>
<feature type="compositionally biased region" description="Polar residues" evidence="9">
    <location>
        <begin position="40"/>
        <end position="49"/>
    </location>
</feature>
<keyword evidence="4" id="KW-0521">NADP</keyword>
<evidence type="ECO:0000259" key="11">
    <source>
        <dbReference type="PROSITE" id="PS52004"/>
    </source>
</evidence>
<evidence type="ECO:0000259" key="10">
    <source>
        <dbReference type="PROSITE" id="PS50075"/>
    </source>
</evidence>
<dbReference type="InterPro" id="IPR014031">
    <property type="entry name" value="Ketoacyl_synth_C"/>
</dbReference>
<evidence type="ECO:0000256" key="3">
    <source>
        <dbReference type="ARBA" id="ARBA00022679"/>
    </source>
</evidence>
<keyword evidence="5" id="KW-0560">Oxidoreductase</keyword>
<evidence type="ECO:0000313" key="14">
    <source>
        <dbReference type="Proteomes" id="UP001489902"/>
    </source>
</evidence>
<organism evidence="13 14">
    <name type="scientific">Fusarium acuminatum</name>
    <dbReference type="NCBI Taxonomy" id="5515"/>
    <lineage>
        <taxon>Eukaryota</taxon>
        <taxon>Fungi</taxon>
        <taxon>Dikarya</taxon>
        <taxon>Ascomycota</taxon>
        <taxon>Pezizomycotina</taxon>
        <taxon>Sordariomycetes</taxon>
        <taxon>Hypocreomycetidae</taxon>
        <taxon>Hypocreales</taxon>
        <taxon>Nectriaceae</taxon>
        <taxon>Fusarium</taxon>
        <taxon>Fusarium tricinctum species complex</taxon>
    </lineage>
</organism>
<dbReference type="InterPro" id="IPR020841">
    <property type="entry name" value="PKS_Beta-ketoAc_synthase_dom"/>
</dbReference>
<evidence type="ECO:0000256" key="2">
    <source>
        <dbReference type="ARBA" id="ARBA00022553"/>
    </source>
</evidence>
<keyword evidence="3" id="KW-0808">Transferase</keyword>
<dbReference type="InterPro" id="IPR016035">
    <property type="entry name" value="Acyl_Trfase/lysoPLipase"/>
</dbReference>
<dbReference type="SMART" id="SM00829">
    <property type="entry name" value="PKS_ER"/>
    <property type="match status" value="1"/>
</dbReference>
<evidence type="ECO:0000256" key="1">
    <source>
        <dbReference type="ARBA" id="ARBA00022450"/>
    </source>
</evidence>
<evidence type="ECO:0000256" key="5">
    <source>
        <dbReference type="ARBA" id="ARBA00023002"/>
    </source>
</evidence>
<dbReference type="CDD" id="cd05195">
    <property type="entry name" value="enoyl_red"/>
    <property type="match status" value="1"/>
</dbReference>
<feature type="compositionally biased region" description="Polar residues" evidence="9">
    <location>
        <begin position="1"/>
        <end position="15"/>
    </location>
</feature>
<feature type="region of interest" description="Disordered" evidence="9">
    <location>
        <begin position="1"/>
        <end position="53"/>
    </location>
</feature>
<reference evidence="13 14" key="1">
    <citation type="submission" date="2024-04" db="EMBL/GenBank/DDBJ databases">
        <title>Complete genome sequence of Fusarium acuminatum.</title>
        <authorList>
            <person name="Lan B."/>
        </authorList>
    </citation>
    <scope>NUCLEOTIDE SEQUENCE [LARGE SCALE GENOMIC DNA]</scope>
    <source>
        <strain evidence="13">1A</strain>
    </source>
</reference>
<dbReference type="InterPro" id="IPR029063">
    <property type="entry name" value="SAM-dependent_MTases_sf"/>
</dbReference>
<dbReference type="InterPro" id="IPR042104">
    <property type="entry name" value="PKS_dehydratase_sf"/>
</dbReference>
<dbReference type="SMART" id="SM00826">
    <property type="entry name" value="PKS_DH"/>
    <property type="match status" value="1"/>
</dbReference>
<dbReference type="SMART" id="SM00825">
    <property type="entry name" value="PKS_KS"/>
    <property type="match status" value="1"/>
</dbReference>
<dbReference type="Pfam" id="PF00698">
    <property type="entry name" value="Acyl_transf_1"/>
    <property type="match status" value="1"/>
</dbReference>
<dbReference type="CDD" id="cd00833">
    <property type="entry name" value="PKS"/>
    <property type="match status" value="1"/>
</dbReference>
<dbReference type="InterPro" id="IPR016036">
    <property type="entry name" value="Malonyl_transacylase_ACP-bd"/>
</dbReference>
<dbReference type="Proteomes" id="UP001489902">
    <property type="component" value="Chromosome 4"/>
</dbReference>
<dbReference type="Pfam" id="PF08240">
    <property type="entry name" value="ADH_N"/>
    <property type="match status" value="1"/>
</dbReference>
<keyword evidence="6" id="KW-0511">Multifunctional enzyme</keyword>
<dbReference type="Pfam" id="PF00107">
    <property type="entry name" value="ADH_zinc_N"/>
    <property type="match status" value="1"/>
</dbReference>
<keyword evidence="14" id="KW-1185">Reference proteome</keyword>
<dbReference type="InterPro" id="IPR049552">
    <property type="entry name" value="PKS_DH_N"/>
</dbReference>
<dbReference type="Pfam" id="PF08659">
    <property type="entry name" value="KR"/>
    <property type="match status" value="1"/>
</dbReference>
<dbReference type="InterPro" id="IPR014043">
    <property type="entry name" value="Acyl_transferase_dom"/>
</dbReference>
<dbReference type="InterPro" id="IPR014030">
    <property type="entry name" value="Ketoacyl_synth_N"/>
</dbReference>
<dbReference type="Pfam" id="PF02801">
    <property type="entry name" value="Ketoacyl-synt_C"/>
    <property type="match status" value="1"/>
</dbReference>
<dbReference type="Gene3D" id="3.40.50.720">
    <property type="entry name" value="NAD(P)-binding Rossmann-like Domain"/>
    <property type="match status" value="2"/>
</dbReference>
<dbReference type="SUPFAM" id="SSF55048">
    <property type="entry name" value="Probable ACP-binding domain of malonyl-CoA ACP transacylase"/>
    <property type="match status" value="1"/>
</dbReference>
<dbReference type="SMART" id="SM00823">
    <property type="entry name" value="PKS_PP"/>
    <property type="match status" value="1"/>
</dbReference>
<dbReference type="Gene3D" id="3.10.129.110">
    <property type="entry name" value="Polyketide synthase dehydratase"/>
    <property type="match status" value="1"/>
</dbReference>
<dbReference type="SUPFAM" id="SSF50129">
    <property type="entry name" value="GroES-like"/>
    <property type="match status" value="1"/>
</dbReference>
<dbReference type="EMBL" id="CP151263">
    <property type="protein sequence ID" value="WZH45760.1"/>
    <property type="molecule type" value="Genomic_DNA"/>
</dbReference>
<evidence type="ECO:0000256" key="9">
    <source>
        <dbReference type="SAM" id="MobiDB-lite"/>
    </source>
</evidence>
<dbReference type="Gene3D" id="3.40.47.10">
    <property type="match status" value="1"/>
</dbReference>
<dbReference type="Pfam" id="PF14765">
    <property type="entry name" value="PS-DH"/>
    <property type="match status" value="1"/>
</dbReference>
<dbReference type="SUPFAM" id="SSF47336">
    <property type="entry name" value="ACP-like"/>
    <property type="match status" value="1"/>
</dbReference>
<dbReference type="PROSITE" id="PS00606">
    <property type="entry name" value="KS3_1"/>
    <property type="match status" value="1"/>
</dbReference>
<dbReference type="Gene3D" id="3.30.70.250">
    <property type="entry name" value="Malonyl-CoA ACP transacylase, ACP-binding"/>
    <property type="match status" value="1"/>
</dbReference>
<dbReference type="Gene3D" id="3.40.50.150">
    <property type="entry name" value="Vaccinia Virus protein VP39"/>
    <property type="match status" value="1"/>
</dbReference>
<evidence type="ECO:0000313" key="13">
    <source>
        <dbReference type="EMBL" id="WZH45760.1"/>
    </source>
</evidence>
<dbReference type="Pfam" id="PF08242">
    <property type="entry name" value="Methyltransf_12"/>
    <property type="match status" value="1"/>
</dbReference>
<dbReference type="SUPFAM" id="SSF51735">
    <property type="entry name" value="NAD(P)-binding Rossmann-fold domains"/>
    <property type="match status" value="2"/>
</dbReference>
<dbReference type="PROSITE" id="PS50075">
    <property type="entry name" value="CARRIER"/>
    <property type="match status" value="1"/>
</dbReference>
<dbReference type="InterPro" id="IPR020807">
    <property type="entry name" value="PKS_DH"/>
</dbReference>
<dbReference type="InterPro" id="IPR013154">
    <property type="entry name" value="ADH-like_N"/>
</dbReference>
<dbReference type="SMART" id="SM00827">
    <property type="entry name" value="PKS_AT"/>
    <property type="match status" value="1"/>
</dbReference>
<dbReference type="Gene3D" id="3.90.180.10">
    <property type="entry name" value="Medium-chain alcohol dehydrogenases, catalytic domain"/>
    <property type="match status" value="1"/>
</dbReference>
<evidence type="ECO:0000256" key="7">
    <source>
        <dbReference type="ARBA" id="ARBA00023315"/>
    </source>
</evidence>
<keyword evidence="7" id="KW-0012">Acyltransferase</keyword>
<evidence type="ECO:0008006" key="15">
    <source>
        <dbReference type="Google" id="ProtNLM"/>
    </source>
</evidence>
<keyword evidence="2" id="KW-0597">Phosphoprotein</keyword>
<evidence type="ECO:0000256" key="4">
    <source>
        <dbReference type="ARBA" id="ARBA00022857"/>
    </source>
</evidence>
<dbReference type="PANTHER" id="PTHR43775">
    <property type="entry name" value="FATTY ACID SYNTHASE"/>
    <property type="match status" value="1"/>
</dbReference>